<feature type="signal peptide" evidence="1">
    <location>
        <begin position="1"/>
        <end position="17"/>
    </location>
</feature>
<evidence type="ECO:0000313" key="2">
    <source>
        <dbReference type="Proteomes" id="UP000694844"/>
    </source>
</evidence>
<proteinExistence type="predicted"/>
<feature type="chain" id="PRO_5034449262" evidence="1">
    <location>
        <begin position="18"/>
        <end position="116"/>
    </location>
</feature>
<dbReference type="KEGG" id="cvn:111133083"/>
<dbReference type="Proteomes" id="UP000694844">
    <property type="component" value="Chromosome 5"/>
</dbReference>
<sequence>MHYALVLSVFLVASATSLRIAAEKRVSEKAETGFGIVDLMFKFADTNMSGGLDYMEVRELFNSHLFAANANDIMWVIMSRDIDKTLTLDREEWRSIEFSKTELELFEASPQIPILA</sequence>
<keyword evidence="1" id="KW-0732">Signal</keyword>
<protein>
    <submittedName>
        <fullName evidence="3">Uncharacterized protein LOC111133083 isoform X1</fullName>
    </submittedName>
</protein>
<dbReference type="Gene3D" id="1.10.238.10">
    <property type="entry name" value="EF-hand"/>
    <property type="match status" value="1"/>
</dbReference>
<evidence type="ECO:0000313" key="3">
    <source>
        <dbReference type="RefSeq" id="XP_022336869.1"/>
    </source>
</evidence>
<dbReference type="AlphaFoldDB" id="A0A8B8EB15"/>
<evidence type="ECO:0000256" key="1">
    <source>
        <dbReference type="SAM" id="SignalP"/>
    </source>
</evidence>
<gene>
    <name evidence="3" type="primary">LOC111133083</name>
</gene>
<keyword evidence="2" id="KW-1185">Reference proteome</keyword>
<dbReference type="GeneID" id="111133083"/>
<dbReference type="SUPFAM" id="SSF47473">
    <property type="entry name" value="EF-hand"/>
    <property type="match status" value="1"/>
</dbReference>
<dbReference type="RefSeq" id="XP_022336869.1">
    <property type="nucleotide sequence ID" value="XM_022481161.1"/>
</dbReference>
<accession>A0A8B8EB15</accession>
<dbReference type="OrthoDB" id="6153144at2759"/>
<name>A0A8B8EB15_CRAVI</name>
<dbReference type="InterPro" id="IPR011992">
    <property type="entry name" value="EF-hand-dom_pair"/>
</dbReference>
<organism evidence="2 3">
    <name type="scientific">Crassostrea virginica</name>
    <name type="common">Eastern oyster</name>
    <dbReference type="NCBI Taxonomy" id="6565"/>
    <lineage>
        <taxon>Eukaryota</taxon>
        <taxon>Metazoa</taxon>
        <taxon>Spiralia</taxon>
        <taxon>Lophotrochozoa</taxon>
        <taxon>Mollusca</taxon>
        <taxon>Bivalvia</taxon>
        <taxon>Autobranchia</taxon>
        <taxon>Pteriomorphia</taxon>
        <taxon>Ostreida</taxon>
        <taxon>Ostreoidea</taxon>
        <taxon>Ostreidae</taxon>
        <taxon>Crassostrea</taxon>
    </lineage>
</organism>
<reference evidence="3" key="1">
    <citation type="submission" date="2025-08" db="UniProtKB">
        <authorList>
            <consortium name="RefSeq"/>
        </authorList>
    </citation>
    <scope>IDENTIFICATION</scope>
    <source>
        <tissue evidence="3">Whole sample</tissue>
    </source>
</reference>